<sequence>MCVVAAPTIATVKEEPSAPNTSPNSPKDATKPSPPLPPPAAALVAKKEASQAEVGEGESAAAGALSPAPPRPSVTEEGQQQHQQQQQQRKEERVDEQREDEEAEEIGGNGGVDDGRSALHQRLERLSAQLQRPLVASRDTPAPAPVAVAAGETPHVLAAAVPGQRLPRRSPDRLQDFPFMQAERRFDHRVYGAVVGAGAAGGGSGASNDYDYDDTSSSDEGDERGELSPDSPHILLKVPSLHVHALNGLAARESASPADSGSGSGGSGLAVAMAPPKGKAAQPGGRGSRLITAATSAKDLVVVEEGHRRSISEVSDEWNLVGRTPPGTSTTGTINSSPLDAPPAKPRRPGPPPPPPAPPPKLLQANHTHNHTHQHTHTKASTHTAPRSHMHPSKKEMRRSIMRLVEHNRGNEEARMAQHGQHQPAKAPGRRKPVGGPGSSFLRRDSSQESIEGGMGVRRGPREKHQQQQQQQQRVPSPSGEDFTLVGGGGGLQTMHLYGVPGGPPPPHFYPPPAAADVMQPYQPHPVHIPLLPGHFPYPITHHPHPHPPYDLSHLSPVPEGDNETSRNNTPAIASNQQHTRPPPVEAHPLLMQHHQQQHHLHGASHVVLPSPDGGIPSPLAAMGAMGGGGGRGGTGGMATPVPRPDESSHGQGRGVRERRRAVGGVLWQQQQQQRGRGAG</sequence>
<feature type="region of interest" description="Disordered" evidence="1">
    <location>
        <begin position="197"/>
        <end position="233"/>
    </location>
</feature>
<dbReference type="InParanoid" id="A0A0G4GXH0"/>
<feature type="region of interest" description="Disordered" evidence="1">
    <location>
        <begin position="252"/>
        <end position="287"/>
    </location>
</feature>
<keyword evidence="3" id="KW-1185">Reference proteome</keyword>
<evidence type="ECO:0000313" key="3">
    <source>
        <dbReference type="Proteomes" id="UP000041254"/>
    </source>
</evidence>
<feature type="compositionally biased region" description="Basic residues" evidence="1">
    <location>
        <begin position="368"/>
        <end position="392"/>
    </location>
</feature>
<feature type="compositionally biased region" description="Low complexity" evidence="1">
    <location>
        <begin position="51"/>
        <end position="66"/>
    </location>
</feature>
<feature type="region of interest" description="Disordered" evidence="1">
    <location>
        <begin position="413"/>
        <end position="512"/>
    </location>
</feature>
<organism evidence="2 3">
    <name type="scientific">Vitrella brassicaformis (strain CCMP3155)</name>
    <dbReference type="NCBI Taxonomy" id="1169540"/>
    <lineage>
        <taxon>Eukaryota</taxon>
        <taxon>Sar</taxon>
        <taxon>Alveolata</taxon>
        <taxon>Colpodellida</taxon>
        <taxon>Vitrellaceae</taxon>
        <taxon>Vitrella</taxon>
    </lineage>
</organism>
<feature type="compositionally biased region" description="Pro residues" evidence="1">
    <location>
        <begin position="340"/>
        <end position="361"/>
    </location>
</feature>
<feature type="compositionally biased region" description="Low complexity" evidence="1">
    <location>
        <begin position="322"/>
        <end position="338"/>
    </location>
</feature>
<feature type="region of interest" description="Disordered" evidence="1">
    <location>
        <begin position="1"/>
        <end position="125"/>
    </location>
</feature>
<dbReference type="EMBL" id="CDMY01000865">
    <property type="protein sequence ID" value="CEM35740.1"/>
    <property type="molecule type" value="Genomic_DNA"/>
</dbReference>
<reference evidence="2 3" key="1">
    <citation type="submission" date="2014-11" db="EMBL/GenBank/DDBJ databases">
        <authorList>
            <person name="Zhu J."/>
            <person name="Qi W."/>
            <person name="Song R."/>
        </authorList>
    </citation>
    <scope>NUCLEOTIDE SEQUENCE [LARGE SCALE GENOMIC DNA]</scope>
</reference>
<evidence type="ECO:0000313" key="2">
    <source>
        <dbReference type="EMBL" id="CEM35740.1"/>
    </source>
</evidence>
<feature type="compositionally biased region" description="Basic and acidic residues" evidence="1">
    <location>
        <begin position="113"/>
        <end position="125"/>
    </location>
</feature>
<feature type="compositionally biased region" description="Low complexity" evidence="1">
    <location>
        <begin position="76"/>
        <end position="87"/>
    </location>
</feature>
<feature type="compositionally biased region" description="Polar residues" evidence="1">
    <location>
        <begin position="566"/>
        <end position="580"/>
    </location>
</feature>
<feature type="compositionally biased region" description="Pro residues" evidence="1">
    <location>
        <begin position="502"/>
        <end position="512"/>
    </location>
</feature>
<protein>
    <submittedName>
        <fullName evidence="2">Uncharacterized protein</fullName>
    </submittedName>
</protein>
<evidence type="ECO:0000256" key="1">
    <source>
        <dbReference type="SAM" id="MobiDB-lite"/>
    </source>
</evidence>
<dbReference type="OMA" id="HTAPRSH"/>
<gene>
    <name evidence="2" type="ORF">Vbra_18964</name>
</gene>
<dbReference type="VEuPathDB" id="CryptoDB:Vbra_18964"/>
<feature type="region of interest" description="Disordered" evidence="1">
    <location>
        <begin position="554"/>
        <end position="581"/>
    </location>
</feature>
<feature type="region of interest" description="Disordered" evidence="1">
    <location>
        <begin position="305"/>
        <end position="396"/>
    </location>
</feature>
<feature type="compositionally biased region" description="Low complexity" evidence="1">
    <location>
        <begin position="663"/>
        <end position="674"/>
    </location>
</feature>
<dbReference type="Proteomes" id="UP000041254">
    <property type="component" value="Unassembled WGS sequence"/>
</dbReference>
<accession>A0A0G4GXH0</accession>
<proteinExistence type="predicted"/>
<name>A0A0G4GXH0_VITBC</name>
<dbReference type="AlphaFoldDB" id="A0A0G4GXH0"/>
<feature type="compositionally biased region" description="Acidic residues" evidence="1">
    <location>
        <begin position="210"/>
        <end position="223"/>
    </location>
</feature>
<feature type="region of interest" description="Disordered" evidence="1">
    <location>
        <begin position="629"/>
        <end position="680"/>
    </location>
</feature>